<feature type="region of interest" description="Disordered" evidence="1">
    <location>
        <begin position="209"/>
        <end position="233"/>
    </location>
</feature>
<dbReference type="GO" id="GO:0010181">
    <property type="term" value="F:FMN binding"/>
    <property type="evidence" value="ECO:0007669"/>
    <property type="project" value="InterPro"/>
</dbReference>
<dbReference type="AlphaFoldDB" id="A0A9W6V6F1"/>
<evidence type="ECO:0000313" key="4">
    <source>
        <dbReference type="EMBL" id="GLW90317.1"/>
    </source>
</evidence>
<dbReference type="Pfam" id="PF03358">
    <property type="entry name" value="FMN_red"/>
    <property type="match status" value="1"/>
</dbReference>
<feature type="compositionally biased region" description="Acidic residues" evidence="1">
    <location>
        <begin position="209"/>
        <end position="221"/>
    </location>
</feature>
<dbReference type="Proteomes" id="UP001165042">
    <property type="component" value="Unassembled WGS sequence"/>
</dbReference>
<feature type="signal peptide" evidence="2">
    <location>
        <begin position="1"/>
        <end position="19"/>
    </location>
</feature>
<evidence type="ECO:0000259" key="3">
    <source>
        <dbReference type="PROSITE" id="PS50902"/>
    </source>
</evidence>
<dbReference type="RefSeq" id="WP_285608212.1">
    <property type="nucleotide sequence ID" value="NZ_BSSD01000001.1"/>
</dbReference>
<proteinExistence type="predicted"/>
<dbReference type="GO" id="GO:0016020">
    <property type="term" value="C:membrane"/>
    <property type="evidence" value="ECO:0007669"/>
    <property type="project" value="TreeGrafter"/>
</dbReference>
<dbReference type="InterPro" id="IPR029039">
    <property type="entry name" value="Flavoprotein-like_sf"/>
</dbReference>
<comment type="caution">
    <text evidence="4">The sequence shown here is derived from an EMBL/GenBank/DDBJ whole genome shotgun (WGS) entry which is preliminary data.</text>
</comment>
<feature type="chain" id="PRO_5040939788" evidence="2">
    <location>
        <begin position="20"/>
        <end position="233"/>
    </location>
</feature>
<keyword evidence="2" id="KW-0732">Signal</keyword>
<feature type="compositionally biased region" description="Low complexity" evidence="1">
    <location>
        <begin position="222"/>
        <end position="233"/>
    </location>
</feature>
<evidence type="ECO:0000256" key="2">
    <source>
        <dbReference type="SAM" id="SignalP"/>
    </source>
</evidence>
<dbReference type="Gene3D" id="3.40.50.360">
    <property type="match status" value="1"/>
</dbReference>
<evidence type="ECO:0000313" key="5">
    <source>
        <dbReference type="Proteomes" id="UP001165042"/>
    </source>
</evidence>
<gene>
    <name evidence="4" type="primary">wrbA</name>
    <name evidence="4" type="ORF">Aglo03_11330</name>
</gene>
<protein>
    <submittedName>
        <fullName evidence="4">Trp repressor-binding protein WrbA</fullName>
    </submittedName>
</protein>
<dbReference type="InterPro" id="IPR005025">
    <property type="entry name" value="FMN_Rdtase-like_dom"/>
</dbReference>
<dbReference type="PANTHER" id="PTHR30546:SF23">
    <property type="entry name" value="FLAVOPROTEIN-LIKE PROTEIN YCP4-RELATED"/>
    <property type="match status" value="1"/>
</dbReference>
<feature type="domain" description="Flavodoxin-like" evidence="3">
    <location>
        <begin position="4"/>
        <end position="194"/>
    </location>
</feature>
<dbReference type="GO" id="GO:0003955">
    <property type="term" value="F:NAD(P)H dehydrogenase (quinone) activity"/>
    <property type="evidence" value="ECO:0007669"/>
    <property type="project" value="TreeGrafter"/>
</dbReference>
<dbReference type="SUPFAM" id="SSF52218">
    <property type="entry name" value="Flavoproteins"/>
    <property type="match status" value="1"/>
</dbReference>
<reference evidence="4" key="1">
    <citation type="submission" date="2023-02" db="EMBL/GenBank/DDBJ databases">
        <title>Actinokineospora globicatena NBRC 15670.</title>
        <authorList>
            <person name="Ichikawa N."/>
            <person name="Sato H."/>
            <person name="Tonouchi N."/>
        </authorList>
    </citation>
    <scope>NUCLEOTIDE SEQUENCE</scope>
    <source>
        <strain evidence="4">NBRC 15670</strain>
    </source>
</reference>
<sequence>MVNLAVVYYSSTGATYALAAASAAVAEKLGAEVRLRRVAELDPGAAAASRSGSSEHRTATEHVPVAEAADLDWADAILIGSPVHFGLAAPAVMQFINTTSALSVAGKLSTKVVSAFATASAPHGGQVSTILALHNAICHWGSIIIATGSTAGVLFKPHNGNPYGASSTGAVHEENLEAIEFQTERTIAVAAAVLRGGLEPVIATAADTADDTTADTADETTVDTTAGTPAETA</sequence>
<dbReference type="InterPro" id="IPR008254">
    <property type="entry name" value="Flavodoxin/NO_synth"/>
</dbReference>
<dbReference type="EMBL" id="BSSD01000001">
    <property type="protein sequence ID" value="GLW90317.1"/>
    <property type="molecule type" value="Genomic_DNA"/>
</dbReference>
<keyword evidence="5" id="KW-1185">Reference proteome</keyword>
<accession>A0A9W6V6F1</accession>
<evidence type="ECO:0000256" key="1">
    <source>
        <dbReference type="SAM" id="MobiDB-lite"/>
    </source>
</evidence>
<organism evidence="4 5">
    <name type="scientific">Actinokineospora globicatena</name>
    <dbReference type="NCBI Taxonomy" id="103729"/>
    <lineage>
        <taxon>Bacteria</taxon>
        <taxon>Bacillati</taxon>
        <taxon>Actinomycetota</taxon>
        <taxon>Actinomycetes</taxon>
        <taxon>Pseudonocardiales</taxon>
        <taxon>Pseudonocardiaceae</taxon>
        <taxon>Actinokineospora</taxon>
    </lineage>
</organism>
<name>A0A9W6V6F1_9PSEU</name>
<dbReference type="PROSITE" id="PS50902">
    <property type="entry name" value="FLAVODOXIN_LIKE"/>
    <property type="match status" value="1"/>
</dbReference>
<dbReference type="PANTHER" id="PTHR30546">
    <property type="entry name" value="FLAVODOXIN-RELATED PROTEIN WRBA-RELATED"/>
    <property type="match status" value="1"/>
</dbReference>